<dbReference type="GO" id="GO:0006798">
    <property type="term" value="P:polyphosphate catabolic process"/>
    <property type="evidence" value="ECO:0007669"/>
    <property type="project" value="TreeGrafter"/>
</dbReference>
<dbReference type="CDD" id="cd00144">
    <property type="entry name" value="MPP_PPP_family"/>
    <property type="match status" value="1"/>
</dbReference>
<dbReference type="GO" id="GO:0016791">
    <property type="term" value="F:phosphatase activity"/>
    <property type="evidence" value="ECO:0007669"/>
    <property type="project" value="TreeGrafter"/>
</dbReference>
<sequence>MAMNADITGANSTSEPPSPSPSASLDFDHDTEIDSVEATILEHHYSLPPPDQNSTHQPLRQHPPRHSSLAPHEQTDIDLKRPKSPASESQPNEKYEFDDFWHQFHKKRRRKPDLPVLNTYNNPEYGLDGIMDGRRGPHNARAYELPHDRHTLIPFIRNGWQANMHSGWSSPTNHTPSWTQVLSAPRIRRWILVFFVSLSLSWLYWRRYGAAAWAEHQTLNGAVSGRLKSDLGYFGTNMLPEFVGITQVKTLDAYFVPGSRDSRRLIFIGDIHGCREEFASLLSELSFSAASDHLVLTGDLVSKGPSSSGAVDLAIASNASCVRGNHEDRVLLAYRDLQYHHRLHPHAEHTDHHPEGSKIPAPPNPGNPNADKEAEPDAEADQDIDGEHFTSGDQVNRQLARSLSLKQISYLASCPLILDIGPVRGMGEVRAVHAGLVPGVSLDRQDPISVMHMRTLDLKTHIPSRSGSGTPWNKIWNKYQSKLPKTKRSTIVYGHDSHRGLQLEKYSKGLDTGCVKGGQLTALVVSSGANPKPKVVSVNCKDYRPKRASTEELGSS</sequence>
<dbReference type="Gene3D" id="3.60.21.10">
    <property type="match status" value="1"/>
</dbReference>
<dbReference type="InterPro" id="IPR004843">
    <property type="entry name" value="Calcineurin-like_PHP"/>
</dbReference>
<dbReference type="GO" id="GO:0005737">
    <property type="term" value="C:cytoplasm"/>
    <property type="evidence" value="ECO:0007669"/>
    <property type="project" value="TreeGrafter"/>
</dbReference>
<dbReference type="InterPro" id="IPR029052">
    <property type="entry name" value="Metallo-depent_PP-like"/>
</dbReference>
<evidence type="ECO:0000313" key="4">
    <source>
        <dbReference type="Proteomes" id="UP000664521"/>
    </source>
</evidence>
<name>A0A8H3II86_9LECA</name>
<dbReference type="Proteomes" id="UP000664521">
    <property type="component" value="Unassembled WGS sequence"/>
</dbReference>
<organism evidence="3 4">
    <name type="scientific">Heterodermia speciosa</name>
    <dbReference type="NCBI Taxonomy" id="116794"/>
    <lineage>
        <taxon>Eukaryota</taxon>
        <taxon>Fungi</taxon>
        <taxon>Dikarya</taxon>
        <taxon>Ascomycota</taxon>
        <taxon>Pezizomycotina</taxon>
        <taxon>Lecanoromycetes</taxon>
        <taxon>OSLEUM clade</taxon>
        <taxon>Lecanoromycetidae</taxon>
        <taxon>Caliciales</taxon>
        <taxon>Physciaceae</taxon>
        <taxon>Heterodermia</taxon>
    </lineage>
</organism>
<dbReference type="PANTHER" id="PTHR42850:SF4">
    <property type="entry name" value="ZINC-DEPENDENT ENDOPOLYPHOSPHATASE"/>
    <property type="match status" value="1"/>
</dbReference>
<dbReference type="SUPFAM" id="SSF56300">
    <property type="entry name" value="Metallo-dependent phosphatases"/>
    <property type="match status" value="1"/>
</dbReference>
<dbReference type="PANTHER" id="PTHR42850">
    <property type="entry name" value="METALLOPHOSPHOESTERASE"/>
    <property type="match status" value="1"/>
</dbReference>
<feature type="region of interest" description="Disordered" evidence="1">
    <location>
        <begin position="1"/>
        <end position="94"/>
    </location>
</feature>
<gene>
    <name evidence="3" type="ORF">HETSPECPRED_004086</name>
</gene>
<dbReference type="EMBL" id="CAJPDS010000024">
    <property type="protein sequence ID" value="CAF9919718.1"/>
    <property type="molecule type" value="Genomic_DNA"/>
</dbReference>
<accession>A0A8H3II86</accession>
<evidence type="ECO:0000256" key="1">
    <source>
        <dbReference type="SAM" id="MobiDB-lite"/>
    </source>
</evidence>
<proteinExistence type="predicted"/>
<feature type="domain" description="Calcineurin-like phosphoesterase" evidence="2">
    <location>
        <begin position="264"/>
        <end position="341"/>
    </location>
</feature>
<feature type="region of interest" description="Disordered" evidence="1">
    <location>
        <begin position="346"/>
        <end position="390"/>
    </location>
</feature>
<keyword evidence="4" id="KW-1185">Reference proteome</keyword>
<dbReference type="Pfam" id="PF00149">
    <property type="entry name" value="Metallophos"/>
    <property type="match status" value="1"/>
</dbReference>
<dbReference type="InterPro" id="IPR050126">
    <property type="entry name" value="Ap4A_hydrolase"/>
</dbReference>
<feature type="compositionally biased region" description="Basic and acidic residues" evidence="1">
    <location>
        <begin position="346"/>
        <end position="356"/>
    </location>
</feature>
<protein>
    <recommendedName>
        <fullName evidence="2">Calcineurin-like phosphoesterase domain-containing protein</fullName>
    </recommendedName>
</protein>
<dbReference type="OrthoDB" id="10267127at2759"/>
<reference evidence="3" key="1">
    <citation type="submission" date="2021-03" db="EMBL/GenBank/DDBJ databases">
        <authorList>
            <person name="Tagirdzhanova G."/>
        </authorList>
    </citation>
    <scope>NUCLEOTIDE SEQUENCE</scope>
</reference>
<dbReference type="GO" id="GO:0000298">
    <property type="term" value="F:endopolyphosphatase activity"/>
    <property type="evidence" value="ECO:0007669"/>
    <property type="project" value="TreeGrafter"/>
</dbReference>
<comment type="caution">
    <text evidence="3">The sequence shown here is derived from an EMBL/GenBank/DDBJ whole genome shotgun (WGS) entry which is preliminary data.</text>
</comment>
<evidence type="ECO:0000313" key="3">
    <source>
        <dbReference type="EMBL" id="CAF9919718.1"/>
    </source>
</evidence>
<evidence type="ECO:0000259" key="2">
    <source>
        <dbReference type="Pfam" id="PF00149"/>
    </source>
</evidence>
<dbReference type="AlphaFoldDB" id="A0A8H3II86"/>